<dbReference type="OrthoDB" id="5600418at2759"/>
<evidence type="ECO:0000256" key="9">
    <source>
        <dbReference type="ARBA" id="ARBA00022737"/>
    </source>
</evidence>
<feature type="region of interest" description="Disordered" evidence="18">
    <location>
        <begin position="116"/>
        <end position="164"/>
    </location>
</feature>
<keyword evidence="7" id="KW-0853">WD repeat</keyword>
<dbReference type="Gene3D" id="3.30.40.10">
    <property type="entry name" value="Zinc/RING finger domain, C3HC4 (zinc finger)"/>
    <property type="match status" value="1"/>
</dbReference>
<accession>A0A0C9R085</accession>
<feature type="coiled-coil region" evidence="17">
    <location>
        <begin position="238"/>
        <end position="293"/>
    </location>
</feature>
<keyword evidence="11 16" id="KW-0479">Metal-binding</keyword>
<evidence type="ECO:0000256" key="15">
    <source>
        <dbReference type="ARBA" id="ARBA00023242"/>
    </source>
</evidence>
<evidence type="ECO:0000313" key="21">
    <source>
        <dbReference type="Proteomes" id="UP000694866"/>
    </source>
</evidence>
<comment type="subcellular location">
    <subcellularLocation>
        <location evidence="3">Cytoplasm</location>
    </subcellularLocation>
    <subcellularLocation>
        <location evidence="2">Nucleus</location>
        <location evidence="2">PML body</location>
    </subcellularLocation>
</comment>
<reference evidence="20" key="1">
    <citation type="submission" date="2015-01" db="EMBL/GenBank/DDBJ databases">
        <title>Transcriptome Assembly of Fopius arisanus.</title>
        <authorList>
            <person name="Geib S."/>
        </authorList>
    </citation>
    <scope>NUCLEOTIDE SEQUENCE</scope>
</reference>
<dbReference type="AlphaFoldDB" id="A0A0C9R085"/>
<name>A0A0C9R085_9HYME</name>
<evidence type="ECO:0000256" key="5">
    <source>
        <dbReference type="ARBA" id="ARBA00012483"/>
    </source>
</evidence>
<keyword evidence="9" id="KW-0677">Repeat</keyword>
<comment type="pathway">
    <text evidence="4">Protein modification; protein ubiquitination.</text>
</comment>
<accession>A0A9R1TQV2</accession>
<dbReference type="SUPFAM" id="SSF57850">
    <property type="entry name" value="RING/U-box"/>
    <property type="match status" value="1"/>
</dbReference>
<evidence type="ECO:0000313" key="22">
    <source>
        <dbReference type="RefSeq" id="XP_011314072.1"/>
    </source>
</evidence>
<reference evidence="22" key="2">
    <citation type="submission" date="2025-04" db="UniProtKB">
        <authorList>
            <consortium name="RefSeq"/>
        </authorList>
    </citation>
    <scope>IDENTIFICATION</scope>
    <source>
        <strain evidence="22">USDA-PBARC FA_bdor</strain>
        <tissue evidence="22">Whole organism</tissue>
    </source>
</reference>
<dbReference type="InterPro" id="IPR001841">
    <property type="entry name" value="Znf_RING"/>
</dbReference>
<evidence type="ECO:0000256" key="6">
    <source>
        <dbReference type="ARBA" id="ARBA00022490"/>
    </source>
</evidence>
<dbReference type="InterPro" id="IPR013083">
    <property type="entry name" value="Znf_RING/FYVE/PHD"/>
</dbReference>
<dbReference type="InterPro" id="IPR037381">
    <property type="entry name" value="RFWD3"/>
</dbReference>
<evidence type="ECO:0000256" key="13">
    <source>
        <dbReference type="ARBA" id="ARBA00022833"/>
    </source>
</evidence>
<keyword evidence="11 16" id="KW-0863">Zinc-finger</keyword>
<evidence type="ECO:0000256" key="3">
    <source>
        <dbReference type="ARBA" id="ARBA00004496"/>
    </source>
</evidence>
<evidence type="ECO:0000256" key="18">
    <source>
        <dbReference type="SAM" id="MobiDB-lite"/>
    </source>
</evidence>
<dbReference type="EC" id="2.3.2.27" evidence="5"/>
<sequence>MEYNHNYLEVAILPSESVDLSMNIVPESGNEPDLGDNSSPSGQEEEEEDEYVLIVDDALMPVEIRPAEIIEAVDLENVGNIEIIENVENVANIMEVQAINENSQENAPEIIQVAEIPQNEDSTASSATSSSALESEEEKPRKKRKLEIEAKSLTQDSDESDEGKSCPICMEHWTNSGDHRLCSLACGHLFGHKCVLRWLKQECTAQNRRCPHCNRKAHTKDIRMIYTTNLSSVDTIELDRLKNELQTVMARNKSMESEISKSHLRYKIAQDRIKELTQKITDLETQRHDFRTELRERTTGGHVGRKFHLDRTFEMPRDGCGRVLDYNSWYGYLAVSQKSPNGIFPGYGVKKIDTHKYEQLQFTLLHSQQIRDMAFHQTQQSLLLSVSFDKTAKLMDIHNDQVLHGFPVESQVWSCCWAGDNPNIFVVGTQKGLITQFDIRQTAGALDTLESPGDRSPVASLATVPPCSSNGIVRGGFLASHLNSCYAYEIRNNVYVAKQMLHEGPFTCIRYDSQNHHALISCRPNANNLQARHIVFSVEKVTENTVACNTVHTFTAGSTQNLLSRPCHINFTDDTFVAAHQESTKSVPIWSVSTGKEVQRLPTCNPVVDLCSFRLQNSVFLGALSGNKLRLYNCEQP</sequence>
<protein>
    <recommendedName>
        <fullName evidence="5">RING-type E3 ubiquitin transferase</fullName>
        <ecNumber evidence="5">2.3.2.27</ecNumber>
    </recommendedName>
</protein>
<dbReference type="InterPro" id="IPR001680">
    <property type="entry name" value="WD40_rpt"/>
</dbReference>
<feature type="domain" description="RING-type" evidence="19">
    <location>
        <begin position="166"/>
        <end position="214"/>
    </location>
</feature>
<gene>
    <name evidence="20" type="primary">RFWD3_1</name>
    <name evidence="22" type="synonym">LOC105273368</name>
    <name evidence="20" type="ORF">g.20904</name>
</gene>
<evidence type="ECO:0000256" key="2">
    <source>
        <dbReference type="ARBA" id="ARBA00004322"/>
    </source>
</evidence>
<keyword evidence="6" id="KW-0963">Cytoplasm</keyword>
<dbReference type="SUPFAM" id="SSF50978">
    <property type="entry name" value="WD40 repeat-like"/>
    <property type="match status" value="1"/>
</dbReference>
<keyword evidence="13" id="KW-0862">Zinc</keyword>
<evidence type="ECO:0000256" key="7">
    <source>
        <dbReference type="ARBA" id="ARBA00022574"/>
    </source>
</evidence>
<keyword evidence="10" id="KW-0227">DNA damage</keyword>
<evidence type="ECO:0000256" key="17">
    <source>
        <dbReference type="SAM" id="Coils"/>
    </source>
</evidence>
<dbReference type="GO" id="GO:0036297">
    <property type="term" value="P:interstrand cross-link repair"/>
    <property type="evidence" value="ECO:0007669"/>
    <property type="project" value="InterPro"/>
</dbReference>
<evidence type="ECO:0000256" key="14">
    <source>
        <dbReference type="ARBA" id="ARBA00023204"/>
    </source>
</evidence>
<organism evidence="20">
    <name type="scientific">Fopius arisanus</name>
    <dbReference type="NCBI Taxonomy" id="64838"/>
    <lineage>
        <taxon>Eukaryota</taxon>
        <taxon>Metazoa</taxon>
        <taxon>Ecdysozoa</taxon>
        <taxon>Arthropoda</taxon>
        <taxon>Hexapoda</taxon>
        <taxon>Insecta</taxon>
        <taxon>Pterygota</taxon>
        <taxon>Neoptera</taxon>
        <taxon>Endopterygota</taxon>
        <taxon>Hymenoptera</taxon>
        <taxon>Apocrita</taxon>
        <taxon>Ichneumonoidea</taxon>
        <taxon>Braconidae</taxon>
        <taxon>Opiinae</taxon>
        <taxon>Fopius</taxon>
    </lineage>
</organism>
<keyword evidence="12" id="KW-0833">Ubl conjugation pathway</keyword>
<dbReference type="CDD" id="cd16450">
    <property type="entry name" value="mRING-C3HGC3_RFWD3"/>
    <property type="match status" value="1"/>
</dbReference>
<dbReference type="Proteomes" id="UP000694866">
    <property type="component" value="Unplaced"/>
</dbReference>
<evidence type="ECO:0000256" key="8">
    <source>
        <dbReference type="ARBA" id="ARBA00022679"/>
    </source>
</evidence>
<dbReference type="InterPro" id="IPR036322">
    <property type="entry name" value="WD40_repeat_dom_sf"/>
</dbReference>
<dbReference type="KEGG" id="fas:105273368"/>
<dbReference type="Pfam" id="PF23419">
    <property type="entry name" value="WD40_RFWD3"/>
    <property type="match status" value="1"/>
</dbReference>
<keyword evidence="17" id="KW-0175">Coiled coil</keyword>
<dbReference type="GO" id="GO:0016567">
    <property type="term" value="P:protein ubiquitination"/>
    <property type="evidence" value="ECO:0007669"/>
    <property type="project" value="InterPro"/>
</dbReference>
<evidence type="ECO:0000256" key="12">
    <source>
        <dbReference type="ARBA" id="ARBA00022786"/>
    </source>
</evidence>
<dbReference type="PROSITE" id="PS50089">
    <property type="entry name" value="ZF_RING_2"/>
    <property type="match status" value="1"/>
</dbReference>
<dbReference type="SMART" id="SM00320">
    <property type="entry name" value="WD40"/>
    <property type="match status" value="3"/>
</dbReference>
<dbReference type="GO" id="GO:0008270">
    <property type="term" value="F:zinc ion binding"/>
    <property type="evidence" value="ECO:0007669"/>
    <property type="project" value="UniProtKB-KW"/>
</dbReference>
<keyword evidence="8" id="KW-0808">Transferase</keyword>
<dbReference type="Gene3D" id="2.130.10.10">
    <property type="entry name" value="YVTN repeat-like/Quinoprotein amine dehydrogenase"/>
    <property type="match status" value="1"/>
</dbReference>
<keyword evidence="15" id="KW-0539">Nucleus</keyword>
<keyword evidence="21" id="KW-1185">Reference proteome</keyword>
<dbReference type="GO" id="GO:0005737">
    <property type="term" value="C:cytoplasm"/>
    <property type="evidence" value="ECO:0007669"/>
    <property type="project" value="UniProtKB-SubCell"/>
</dbReference>
<evidence type="ECO:0000256" key="1">
    <source>
        <dbReference type="ARBA" id="ARBA00000900"/>
    </source>
</evidence>
<feature type="region of interest" description="Disordered" evidence="18">
    <location>
        <begin position="23"/>
        <end position="49"/>
    </location>
</feature>
<evidence type="ECO:0000313" key="20">
    <source>
        <dbReference type="EMBL" id="JAG71147.1"/>
    </source>
</evidence>
<keyword evidence="14" id="KW-0234">DNA repair</keyword>
<comment type="catalytic activity">
    <reaction evidence="1">
        <text>S-ubiquitinyl-[E2 ubiquitin-conjugating enzyme]-L-cysteine + [acceptor protein]-L-lysine = [E2 ubiquitin-conjugating enzyme]-L-cysteine + N(6)-ubiquitinyl-[acceptor protein]-L-lysine.</text>
        <dbReference type="EC" id="2.3.2.27"/>
    </reaction>
</comment>
<dbReference type="Pfam" id="PF13639">
    <property type="entry name" value="zf-RING_2"/>
    <property type="match status" value="1"/>
</dbReference>
<dbReference type="InterPro" id="IPR056527">
    <property type="entry name" value="WD40_RFWD3"/>
</dbReference>
<dbReference type="PANTHER" id="PTHR16047:SF7">
    <property type="entry name" value="E3 UBIQUITIN-PROTEIN LIGASE RFWD3"/>
    <property type="match status" value="1"/>
</dbReference>
<dbReference type="EMBL" id="GBYB01001380">
    <property type="protein sequence ID" value="JAG71147.1"/>
    <property type="molecule type" value="Transcribed_RNA"/>
</dbReference>
<evidence type="ECO:0000256" key="4">
    <source>
        <dbReference type="ARBA" id="ARBA00004906"/>
    </source>
</evidence>
<dbReference type="RefSeq" id="XP_011314072.1">
    <property type="nucleotide sequence ID" value="XM_011315770.1"/>
</dbReference>
<evidence type="ECO:0000259" key="19">
    <source>
        <dbReference type="PROSITE" id="PS50089"/>
    </source>
</evidence>
<evidence type="ECO:0000256" key="16">
    <source>
        <dbReference type="PROSITE-ProRule" id="PRU00175"/>
    </source>
</evidence>
<evidence type="ECO:0000256" key="11">
    <source>
        <dbReference type="ARBA" id="ARBA00022771"/>
    </source>
</evidence>
<proteinExistence type="predicted"/>
<dbReference type="PANTHER" id="PTHR16047">
    <property type="entry name" value="RFWD3 PROTEIN"/>
    <property type="match status" value="1"/>
</dbReference>
<dbReference type="InterPro" id="IPR015943">
    <property type="entry name" value="WD40/YVTN_repeat-like_dom_sf"/>
</dbReference>
<dbReference type="GO" id="GO:0016605">
    <property type="term" value="C:PML body"/>
    <property type="evidence" value="ECO:0007669"/>
    <property type="project" value="UniProtKB-SubCell"/>
</dbReference>
<evidence type="ECO:0000256" key="10">
    <source>
        <dbReference type="ARBA" id="ARBA00022763"/>
    </source>
</evidence>
<feature type="compositionally biased region" description="Low complexity" evidence="18">
    <location>
        <begin position="122"/>
        <end position="133"/>
    </location>
</feature>
<dbReference type="GO" id="GO:0061630">
    <property type="term" value="F:ubiquitin protein ligase activity"/>
    <property type="evidence" value="ECO:0007669"/>
    <property type="project" value="UniProtKB-EC"/>
</dbReference>